<evidence type="ECO:0000313" key="3">
    <source>
        <dbReference type="WBParaSite" id="HCON_00144080-00001"/>
    </source>
</evidence>
<evidence type="ECO:0000256" key="1">
    <source>
        <dbReference type="SAM" id="MobiDB-lite"/>
    </source>
</evidence>
<keyword evidence="2" id="KW-1185">Reference proteome</keyword>
<accession>A0A7I4YTB2</accession>
<name>A0A7I4YTB2_HAECO</name>
<sequence>MAVNERPDFFTKALNERNVLPRVPLASTIHWTTLACDRDECRRYWRPLEELDDRRDTDLSGGRAIRSPEGNDELESFNRSVEPMRTVTLPTVSLHKPSHLRWTWETPGGQFHYEIDHIILNRRFCLTDVAAVPKFYMGSDYSLHRPRFRFSVRRERTVNFRKRSPKTSINWDHFASLANKWEDSVIDNIDEECNRLVEHLH</sequence>
<dbReference type="OrthoDB" id="5842760at2759"/>
<dbReference type="WBParaSite" id="HCON_00144080-00001">
    <property type="protein sequence ID" value="HCON_00144080-00001"/>
    <property type="gene ID" value="HCON_00144080"/>
</dbReference>
<feature type="region of interest" description="Disordered" evidence="1">
    <location>
        <begin position="54"/>
        <end position="74"/>
    </location>
</feature>
<dbReference type="Proteomes" id="UP000025227">
    <property type="component" value="Unplaced"/>
</dbReference>
<proteinExistence type="predicted"/>
<reference evidence="3" key="1">
    <citation type="submission" date="2020-12" db="UniProtKB">
        <authorList>
            <consortium name="WormBaseParasite"/>
        </authorList>
    </citation>
    <scope>IDENTIFICATION</scope>
    <source>
        <strain evidence="3">MHco3</strain>
    </source>
</reference>
<organism evidence="2 3">
    <name type="scientific">Haemonchus contortus</name>
    <name type="common">Barber pole worm</name>
    <dbReference type="NCBI Taxonomy" id="6289"/>
    <lineage>
        <taxon>Eukaryota</taxon>
        <taxon>Metazoa</taxon>
        <taxon>Ecdysozoa</taxon>
        <taxon>Nematoda</taxon>
        <taxon>Chromadorea</taxon>
        <taxon>Rhabditida</taxon>
        <taxon>Rhabditina</taxon>
        <taxon>Rhabditomorpha</taxon>
        <taxon>Strongyloidea</taxon>
        <taxon>Trichostrongylidae</taxon>
        <taxon>Haemonchus</taxon>
    </lineage>
</organism>
<dbReference type="AlphaFoldDB" id="A0A7I4YTB2"/>
<protein>
    <submittedName>
        <fullName evidence="3">Uncharacterized protein</fullName>
    </submittedName>
</protein>
<evidence type="ECO:0000313" key="2">
    <source>
        <dbReference type="Proteomes" id="UP000025227"/>
    </source>
</evidence>